<evidence type="ECO:0000256" key="4">
    <source>
        <dbReference type="ARBA" id="ARBA00022692"/>
    </source>
</evidence>
<evidence type="ECO:0000313" key="13">
    <source>
        <dbReference type="Proteomes" id="UP000430202"/>
    </source>
</evidence>
<dbReference type="SUPFAM" id="SSF56935">
    <property type="entry name" value="Porins"/>
    <property type="match status" value="1"/>
</dbReference>
<evidence type="ECO:0000256" key="5">
    <source>
        <dbReference type="ARBA" id="ARBA00023077"/>
    </source>
</evidence>
<dbReference type="AlphaFoldDB" id="A0A653RXQ6"/>
<evidence type="ECO:0000256" key="9">
    <source>
        <dbReference type="RuleBase" id="RU003357"/>
    </source>
</evidence>
<keyword evidence="12" id="KW-0675">Receptor</keyword>
<evidence type="ECO:0000259" key="11">
    <source>
        <dbReference type="Pfam" id="PF07715"/>
    </source>
</evidence>
<sequence length="949" mass="106395">MTDRTINNSLFKTFITPSIFVCEVTLFKRTVVNLVLLLTLCTSYSQQTTTISGQYSNTPLTSVLTDVEEQIGYQFYYLDSWIQDISITANFENENLTTALQLLFAETSLNFHVLETDKRIILLENTIVYDDLPNGFFGQEEVVEENNGKQTKANAPPPTFYTTNTQVKRNYDVAKVGKSDPNNLQESYKLTGRAINSKTGEPIPDLTIRVKGSNRITVSDSNGNYSLTLPSGYNVLSIRAMGIASTEREVIMYNNGNLDLLMEEGLQQLDEVVVEADAYKNVEEVITGSEQIDSEESKNIPLVLGERDILSVAKALPGISSAGEGAMGLNVRGGKTDQNLVLLDDAVIYNPQHFFGIFQALNPFTTKGVNIYKGAIPVEFGGRLSSVFDIRTKNGNVEKFSGEGSIGPVTGNLALEIPLEKEKSSLVVGGRGAYADWILRSLDDESLSNSNASFFDGIVKYHKKINDKNEVKATAYYSRDAFSITSDSLYNYDNRLFSVRWDHRMSDKTNSALIVDNSNYGFGIDFDGESNSDFKLDYSINETELKYKLRTALNDKNTLDYGGSAKYYSVNPGSIEPDGNESDISEFTIDKEQAVEGALFIGDEITVSDKLSVNLGVRYAFFAALGEATQRTYEEGMPKNESTVQDTIAYSSNENIKTYGGPEARVSARYLFTPDFSVKASLNNSYQFLHTLSNNTTVSPIDTWKLSDLNIEAQKGYQASLGFYKNFKENEYELSIEGYYKKMENVLDFKTGANLFLNENVETQILQGDGKAYGVEFLLKKKSGDLNGWLSYTYSRSLYRFDSEFSEERINNGEFFPSNFDKPHDVSVITNYRFTKRYSISANFVYQTGRPITYPVGTFRFNNADFVAFSDRNKFRIPDFYRLDLGLNIEGNHKKNKLAHSFVTISVYNVLGRNNPYSVFFVTDNGEVKALQSSIFSIPVPSITYNFKF</sequence>
<dbReference type="InterPro" id="IPR037066">
    <property type="entry name" value="Plug_dom_sf"/>
</dbReference>
<organism evidence="12 13">
    <name type="scientific">Maribacter litoralis</name>
    <dbReference type="NCBI Taxonomy" id="2059726"/>
    <lineage>
        <taxon>Bacteria</taxon>
        <taxon>Pseudomonadati</taxon>
        <taxon>Bacteroidota</taxon>
        <taxon>Flavobacteriia</taxon>
        <taxon>Flavobacteriales</taxon>
        <taxon>Flavobacteriaceae</taxon>
        <taxon>Maribacter</taxon>
    </lineage>
</organism>
<evidence type="ECO:0000256" key="7">
    <source>
        <dbReference type="ARBA" id="ARBA00023237"/>
    </source>
</evidence>
<protein>
    <submittedName>
        <fullName evidence="12">Outer membrane receptor proteins, mostly Fe transport</fullName>
    </submittedName>
</protein>
<evidence type="ECO:0000256" key="2">
    <source>
        <dbReference type="ARBA" id="ARBA00022448"/>
    </source>
</evidence>
<evidence type="ECO:0000256" key="3">
    <source>
        <dbReference type="ARBA" id="ARBA00022452"/>
    </source>
</evidence>
<keyword evidence="4 8" id="KW-0812">Transmembrane</keyword>
<evidence type="ECO:0000256" key="6">
    <source>
        <dbReference type="ARBA" id="ARBA00023136"/>
    </source>
</evidence>
<feature type="domain" description="TonB-dependent receptor plug" evidence="11">
    <location>
        <begin position="306"/>
        <end position="382"/>
    </location>
</feature>
<keyword evidence="5 9" id="KW-0798">TonB box</keyword>
<keyword evidence="6 8" id="KW-0472">Membrane</keyword>
<name>A0A653RXQ6_9FLAO</name>
<dbReference type="Gene3D" id="3.55.50.30">
    <property type="match status" value="1"/>
</dbReference>
<dbReference type="PROSITE" id="PS52016">
    <property type="entry name" value="TONB_DEPENDENT_REC_3"/>
    <property type="match status" value="1"/>
</dbReference>
<comment type="subcellular location">
    <subcellularLocation>
        <location evidence="1 8">Cell outer membrane</location>
        <topology evidence="1 8">Multi-pass membrane protein</topology>
    </subcellularLocation>
</comment>
<dbReference type="Gene3D" id="2.40.170.20">
    <property type="entry name" value="TonB-dependent receptor, beta-barrel domain"/>
    <property type="match status" value="1"/>
</dbReference>
<dbReference type="Gene3D" id="2.60.40.1120">
    <property type="entry name" value="Carboxypeptidase-like, regulatory domain"/>
    <property type="match status" value="1"/>
</dbReference>
<evidence type="ECO:0000259" key="10">
    <source>
        <dbReference type="Pfam" id="PF00593"/>
    </source>
</evidence>
<keyword evidence="13" id="KW-1185">Reference proteome</keyword>
<comment type="similarity">
    <text evidence="8 9">Belongs to the TonB-dependent receptor family.</text>
</comment>
<dbReference type="GO" id="GO:0009279">
    <property type="term" value="C:cell outer membrane"/>
    <property type="evidence" value="ECO:0007669"/>
    <property type="project" value="UniProtKB-SubCell"/>
</dbReference>
<proteinExistence type="inferred from homology"/>
<dbReference type="InterPro" id="IPR039426">
    <property type="entry name" value="TonB-dep_rcpt-like"/>
</dbReference>
<dbReference type="Pfam" id="PF13715">
    <property type="entry name" value="CarbopepD_reg_2"/>
    <property type="match status" value="1"/>
</dbReference>
<reference evidence="12 13" key="1">
    <citation type="submission" date="2019-10" db="EMBL/GenBank/DDBJ databases">
        <authorList>
            <person name="Karimi E."/>
        </authorList>
    </citation>
    <scope>NUCLEOTIDE SEQUENCE [LARGE SCALE GENOMIC DNA]</scope>
    <source>
        <strain evidence="12">Maribacter sp. 151</strain>
    </source>
</reference>
<dbReference type="InterPro" id="IPR000531">
    <property type="entry name" value="Beta-barrel_TonB"/>
</dbReference>
<gene>
    <name evidence="12" type="ORF">MARI151_30126</name>
</gene>
<dbReference type="InterPro" id="IPR012910">
    <property type="entry name" value="Plug_dom"/>
</dbReference>
<accession>A0A653RXQ6</accession>
<evidence type="ECO:0000313" key="12">
    <source>
        <dbReference type="EMBL" id="VXB60551.1"/>
    </source>
</evidence>
<feature type="domain" description="TonB-dependent receptor-like beta-barrel" evidence="10">
    <location>
        <begin position="464"/>
        <end position="909"/>
    </location>
</feature>
<dbReference type="Pfam" id="PF00593">
    <property type="entry name" value="TonB_dep_Rec_b-barrel"/>
    <property type="match status" value="1"/>
</dbReference>
<evidence type="ECO:0000256" key="1">
    <source>
        <dbReference type="ARBA" id="ARBA00004571"/>
    </source>
</evidence>
<dbReference type="Pfam" id="PF07715">
    <property type="entry name" value="Plug"/>
    <property type="match status" value="1"/>
</dbReference>
<dbReference type="Gene3D" id="2.170.130.10">
    <property type="entry name" value="TonB-dependent receptor, plug domain"/>
    <property type="match status" value="1"/>
</dbReference>
<dbReference type="Proteomes" id="UP000430202">
    <property type="component" value="Unassembled WGS sequence"/>
</dbReference>
<dbReference type="InterPro" id="IPR008969">
    <property type="entry name" value="CarboxyPept-like_regulatory"/>
</dbReference>
<keyword evidence="3 8" id="KW-1134">Transmembrane beta strand</keyword>
<keyword evidence="2 8" id="KW-0813">Transport</keyword>
<dbReference type="SUPFAM" id="SSF49464">
    <property type="entry name" value="Carboxypeptidase regulatory domain-like"/>
    <property type="match status" value="1"/>
</dbReference>
<evidence type="ECO:0000256" key="8">
    <source>
        <dbReference type="PROSITE-ProRule" id="PRU01360"/>
    </source>
</evidence>
<dbReference type="RefSeq" id="WP_159302793.1">
    <property type="nucleotide sequence ID" value="NZ_LR733271.1"/>
</dbReference>
<dbReference type="InterPro" id="IPR036942">
    <property type="entry name" value="Beta-barrel_TonB_sf"/>
</dbReference>
<keyword evidence="7 8" id="KW-0998">Cell outer membrane</keyword>
<dbReference type="EMBL" id="CABWLR010000003">
    <property type="protein sequence ID" value="VXB60551.1"/>
    <property type="molecule type" value="Genomic_DNA"/>
</dbReference>